<dbReference type="PROSITE" id="PS00972">
    <property type="entry name" value="USP_1"/>
    <property type="match status" value="1"/>
</dbReference>
<feature type="domain" description="USP" evidence="3">
    <location>
        <begin position="119"/>
        <end position="370"/>
    </location>
</feature>
<evidence type="ECO:0008006" key="6">
    <source>
        <dbReference type="Google" id="ProtNLM"/>
    </source>
</evidence>
<dbReference type="InterPro" id="IPR050164">
    <property type="entry name" value="Peptidase_C19"/>
</dbReference>
<dbReference type="InterPro" id="IPR018200">
    <property type="entry name" value="USP_CS"/>
</dbReference>
<feature type="region of interest" description="Disordered" evidence="1">
    <location>
        <begin position="43"/>
        <end position="114"/>
    </location>
</feature>
<evidence type="ECO:0000259" key="2">
    <source>
        <dbReference type="PROSITE" id="PS50030"/>
    </source>
</evidence>
<dbReference type="EMBL" id="CAUJNA010002162">
    <property type="protein sequence ID" value="CAJ1390876.1"/>
    <property type="molecule type" value="Genomic_DNA"/>
</dbReference>
<dbReference type="AlphaFoldDB" id="A0AA36N185"/>
<dbReference type="SUPFAM" id="SSF54001">
    <property type="entry name" value="Cysteine proteinases"/>
    <property type="match status" value="1"/>
</dbReference>
<dbReference type="PANTHER" id="PTHR24006">
    <property type="entry name" value="UBIQUITIN CARBOXYL-TERMINAL HYDROLASE"/>
    <property type="match status" value="1"/>
</dbReference>
<dbReference type="Pfam" id="PF00443">
    <property type="entry name" value="UCH"/>
    <property type="match status" value="1"/>
</dbReference>
<dbReference type="GO" id="GO:0005829">
    <property type="term" value="C:cytosol"/>
    <property type="evidence" value="ECO:0007669"/>
    <property type="project" value="TreeGrafter"/>
</dbReference>
<evidence type="ECO:0000313" key="4">
    <source>
        <dbReference type="EMBL" id="CAJ1390876.1"/>
    </source>
</evidence>
<dbReference type="Gene3D" id="3.90.70.10">
    <property type="entry name" value="Cysteine proteinases"/>
    <property type="match status" value="1"/>
</dbReference>
<organism evidence="4 5">
    <name type="scientific">Effrenium voratum</name>
    <dbReference type="NCBI Taxonomy" id="2562239"/>
    <lineage>
        <taxon>Eukaryota</taxon>
        <taxon>Sar</taxon>
        <taxon>Alveolata</taxon>
        <taxon>Dinophyceae</taxon>
        <taxon>Suessiales</taxon>
        <taxon>Symbiodiniaceae</taxon>
        <taxon>Effrenium</taxon>
    </lineage>
</organism>
<keyword evidence="5" id="KW-1185">Reference proteome</keyword>
<sequence length="370" mass="40820">MADVQQLVDMGFAAADAEVALRESAGHVEQALELLLTGTLPEESKPLEKDNSIGGFDANSPSEKNKFVGGTPSDWPELPKPSGYVKPETRPPGLDQGSLDSLEDNVPTPQMPRQPGLPCGLLNVGNTCYVNSLLQTLFHAEAFRTQILRFEHPPDGADQPEGESPSVEGLAARRRRQHSLQLVLELRRLFAYCLLSDRSCVSPAQLIAELVDQHGHKVSVGSQEDVSEFMLKFVDQLEEGFCKKGGVDAQKDEEPGNLLHSLLFGEQVQIFSYRESQDGSKGDAASPECSEKKDKDLVVSEEKSDFLQIFLDVNHKNLYDAWAAANQQDVDYTTPAGTKADGKTRVWIRKLPKLLFFQLQRVAFDPETKA</sequence>
<dbReference type="GO" id="GO:0005634">
    <property type="term" value="C:nucleus"/>
    <property type="evidence" value="ECO:0007669"/>
    <property type="project" value="TreeGrafter"/>
</dbReference>
<evidence type="ECO:0000259" key="3">
    <source>
        <dbReference type="PROSITE" id="PS50235"/>
    </source>
</evidence>
<dbReference type="InterPro" id="IPR015940">
    <property type="entry name" value="UBA"/>
</dbReference>
<dbReference type="Gene3D" id="1.10.8.10">
    <property type="entry name" value="DNA helicase RuvA subunit, C-terminal domain"/>
    <property type="match status" value="1"/>
</dbReference>
<dbReference type="Pfam" id="PF00627">
    <property type="entry name" value="UBA"/>
    <property type="match status" value="1"/>
</dbReference>
<evidence type="ECO:0000256" key="1">
    <source>
        <dbReference type="SAM" id="MobiDB-lite"/>
    </source>
</evidence>
<comment type="caution">
    <text evidence="4">The sequence shown here is derived from an EMBL/GenBank/DDBJ whole genome shotgun (WGS) entry which is preliminary data.</text>
</comment>
<dbReference type="InterPro" id="IPR001394">
    <property type="entry name" value="Peptidase_C19_UCH"/>
</dbReference>
<dbReference type="PROSITE" id="PS50235">
    <property type="entry name" value="USP_3"/>
    <property type="match status" value="1"/>
</dbReference>
<protein>
    <recommendedName>
        <fullName evidence="6">Ubiquitin carboxyl-terminal hydrolase</fullName>
    </recommendedName>
</protein>
<accession>A0AA36N185</accession>
<dbReference type="GO" id="GO:0016579">
    <property type="term" value="P:protein deubiquitination"/>
    <property type="evidence" value="ECO:0007669"/>
    <property type="project" value="InterPro"/>
</dbReference>
<dbReference type="GO" id="GO:0004843">
    <property type="term" value="F:cysteine-type deubiquitinase activity"/>
    <property type="evidence" value="ECO:0007669"/>
    <property type="project" value="InterPro"/>
</dbReference>
<dbReference type="InterPro" id="IPR038765">
    <property type="entry name" value="Papain-like_cys_pep_sf"/>
</dbReference>
<dbReference type="SUPFAM" id="SSF46934">
    <property type="entry name" value="UBA-like"/>
    <property type="match status" value="1"/>
</dbReference>
<reference evidence="4" key="1">
    <citation type="submission" date="2023-08" db="EMBL/GenBank/DDBJ databases">
        <authorList>
            <person name="Chen Y."/>
            <person name="Shah S."/>
            <person name="Dougan E. K."/>
            <person name="Thang M."/>
            <person name="Chan C."/>
        </authorList>
    </citation>
    <scope>NUCLEOTIDE SEQUENCE</scope>
</reference>
<proteinExistence type="predicted"/>
<dbReference type="Proteomes" id="UP001178507">
    <property type="component" value="Unassembled WGS sequence"/>
</dbReference>
<evidence type="ECO:0000313" key="5">
    <source>
        <dbReference type="Proteomes" id="UP001178507"/>
    </source>
</evidence>
<feature type="domain" description="UBA" evidence="2">
    <location>
        <begin position="1"/>
        <end position="38"/>
    </location>
</feature>
<dbReference type="InterPro" id="IPR009060">
    <property type="entry name" value="UBA-like_sf"/>
</dbReference>
<feature type="non-terminal residue" evidence="4">
    <location>
        <position position="370"/>
    </location>
</feature>
<dbReference type="PROSITE" id="PS50030">
    <property type="entry name" value="UBA"/>
    <property type="match status" value="1"/>
</dbReference>
<gene>
    <name evidence="4" type="ORF">EVOR1521_LOCUS16181</name>
</gene>
<dbReference type="InterPro" id="IPR028889">
    <property type="entry name" value="USP"/>
</dbReference>
<name>A0AA36N185_9DINO</name>